<feature type="non-terminal residue" evidence="1">
    <location>
        <position position="1"/>
    </location>
</feature>
<organism evidence="1">
    <name type="scientific">Tanacetum cinerariifolium</name>
    <name type="common">Dalmatian daisy</name>
    <name type="synonym">Chrysanthemum cinerariifolium</name>
    <dbReference type="NCBI Taxonomy" id="118510"/>
    <lineage>
        <taxon>Eukaryota</taxon>
        <taxon>Viridiplantae</taxon>
        <taxon>Streptophyta</taxon>
        <taxon>Embryophyta</taxon>
        <taxon>Tracheophyta</taxon>
        <taxon>Spermatophyta</taxon>
        <taxon>Magnoliopsida</taxon>
        <taxon>eudicotyledons</taxon>
        <taxon>Gunneridae</taxon>
        <taxon>Pentapetalae</taxon>
        <taxon>asterids</taxon>
        <taxon>campanulids</taxon>
        <taxon>Asterales</taxon>
        <taxon>Asteraceae</taxon>
        <taxon>Asteroideae</taxon>
        <taxon>Anthemideae</taxon>
        <taxon>Anthemidinae</taxon>
        <taxon>Tanacetum</taxon>
    </lineage>
</organism>
<comment type="caution">
    <text evidence="1">The sequence shown here is derived from an EMBL/GenBank/DDBJ whole genome shotgun (WGS) entry which is preliminary data.</text>
</comment>
<reference evidence="1" key="1">
    <citation type="journal article" date="2019" name="Sci. Rep.">
        <title>Draft genome of Tanacetum cinerariifolium, the natural source of mosquito coil.</title>
        <authorList>
            <person name="Yamashiro T."/>
            <person name="Shiraishi A."/>
            <person name="Satake H."/>
            <person name="Nakayama K."/>
        </authorList>
    </citation>
    <scope>NUCLEOTIDE SEQUENCE</scope>
</reference>
<gene>
    <name evidence="1" type="ORF">Tci_923517</name>
</gene>
<name>A0A699X0Z3_TANCI</name>
<protein>
    <submittedName>
        <fullName evidence="1">Uncharacterized protein</fullName>
    </submittedName>
</protein>
<sequence>ICPIVPLSIRNVSVARTSAVAGKVPYFVTLVALLGTRAVVMKMALGALGQIPTVRLPFACPHIVDPGNIFPFGGLLLVTMVVSK</sequence>
<dbReference type="EMBL" id="BKCJ011771598">
    <property type="protein sequence ID" value="GFD51548.1"/>
    <property type="molecule type" value="Genomic_DNA"/>
</dbReference>
<dbReference type="AlphaFoldDB" id="A0A699X0Z3"/>
<accession>A0A699X0Z3</accession>
<proteinExistence type="predicted"/>
<evidence type="ECO:0000313" key="1">
    <source>
        <dbReference type="EMBL" id="GFD51548.1"/>
    </source>
</evidence>